<feature type="compositionally biased region" description="Acidic residues" evidence="1">
    <location>
        <begin position="248"/>
        <end position="257"/>
    </location>
</feature>
<name>A0A915DD31_9BILA</name>
<feature type="region of interest" description="Disordered" evidence="1">
    <location>
        <begin position="74"/>
        <end position="130"/>
    </location>
</feature>
<dbReference type="PANTHER" id="PTHR11544">
    <property type="entry name" value="COLD SHOCK DOMAIN CONTAINING PROTEINS"/>
    <property type="match status" value="1"/>
</dbReference>
<dbReference type="WBParaSite" id="jg18599">
    <property type="protein sequence ID" value="jg18599"/>
    <property type="gene ID" value="jg18599"/>
</dbReference>
<dbReference type="PROSITE" id="PS00352">
    <property type="entry name" value="CSD_1"/>
    <property type="match status" value="1"/>
</dbReference>
<dbReference type="InterPro" id="IPR002059">
    <property type="entry name" value="CSP_DNA-bd"/>
</dbReference>
<proteinExistence type="predicted"/>
<feature type="compositionally biased region" description="Gly residues" evidence="1">
    <location>
        <begin position="267"/>
        <end position="293"/>
    </location>
</feature>
<dbReference type="SUPFAM" id="SSF50249">
    <property type="entry name" value="Nucleic acid-binding proteins"/>
    <property type="match status" value="1"/>
</dbReference>
<feature type="compositionally biased region" description="Basic and acidic residues" evidence="1">
    <location>
        <begin position="83"/>
        <end position="114"/>
    </location>
</feature>
<dbReference type="CDD" id="cd04458">
    <property type="entry name" value="CSP_CDS"/>
    <property type="match status" value="1"/>
</dbReference>
<evidence type="ECO:0000313" key="3">
    <source>
        <dbReference type="Proteomes" id="UP000887574"/>
    </source>
</evidence>
<dbReference type="InterPro" id="IPR019844">
    <property type="entry name" value="CSD_CS"/>
</dbReference>
<evidence type="ECO:0000256" key="1">
    <source>
        <dbReference type="SAM" id="MobiDB-lite"/>
    </source>
</evidence>
<organism evidence="3 4">
    <name type="scientific">Ditylenchus dipsaci</name>
    <dbReference type="NCBI Taxonomy" id="166011"/>
    <lineage>
        <taxon>Eukaryota</taxon>
        <taxon>Metazoa</taxon>
        <taxon>Ecdysozoa</taxon>
        <taxon>Nematoda</taxon>
        <taxon>Chromadorea</taxon>
        <taxon>Rhabditida</taxon>
        <taxon>Tylenchina</taxon>
        <taxon>Tylenchomorpha</taxon>
        <taxon>Sphaerularioidea</taxon>
        <taxon>Anguinidae</taxon>
        <taxon>Anguininae</taxon>
        <taxon>Ditylenchus</taxon>
    </lineage>
</organism>
<dbReference type="AlphaFoldDB" id="A0A915DD31"/>
<evidence type="ECO:0000313" key="4">
    <source>
        <dbReference type="WBParaSite" id="jg18599"/>
    </source>
</evidence>
<dbReference type="Gene3D" id="2.40.50.140">
    <property type="entry name" value="Nucleic acid-binding proteins"/>
    <property type="match status" value="1"/>
</dbReference>
<dbReference type="PRINTS" id="PR00050">
    <property type="entry name" value="COLDSHOCK"/>
</dbReference>
<sequence length="424" mass="46222">MSSSNEKKDFQPAALYAHNIELDQPTQVATPPSIRNIYRQPTTFYYPEFYCFGNNTSPAQHPFLIKKRKLYKTSKGKSTSEMSEPKSADKAEGDQQKKQQRKEAAGSEGGKEAPEQQQNAPGNDENEVQGKKILTRGVAGVVKWFNVMNGYGFINRLDNNEDIFVHNSAIVKNNPTKVHRSLGDGEKVEFDVVEGSKGPEAANVTGPEGEPVQGSKYAADVNQRRPFRNFYRAGFRGGARPARRSEGEGEGDGEPQDGDQPARRPGGFRGRGRGGGRGGRGGGGFRGGRGGPGNRRSTSFNENGEGEGNNGGAGDQQERRGPPRRGPRPPRRGRPSNSSGGPQEACELKLQPIEIKCASILPNDDVDPREDGSAAPRGRPKKREASLLEDVPLECVMSKYGNPMVVMEGEIFRFNKKDRDGIAH</sequence>
<dbReference type="FunFam" id="2.40.50.140:FF:000274">
    <property type="entry name" value="Mitochondrial RNA binding protein"/>
    <property type="match status" value="1"/>
</dbReference>
<dbReference type="Pfam" id="PF00313">
    <property type="entry name" value="CSD"/>
    <property type="match status" value="1"/>
</dbReference>
<evidence type="ECO:0000259" key="2">
    <source>
        <dbReference type="PROSITE" id="PS51857"/>
    </source>
</evidence>
<feature type="region of interest" description="Disordered" evidence="1">
    <location>
        <begin position="359"/>
        <end position="386"/>
    </location>
</feature>
<reference evidence="4" key="1">
    <citation type="submission" date="2022-11" db="UniProtKB">
        <authorList>
            <consortium name="WormBaseParasite"/>
        </authorList>
    </citation>
    <scope>IDENTIFICATION</scope>
</reference>
<dbReference type="Proteomes" id="UP000887574">
    <property type="component" value="Unplaced"/>
</dbReference>
<dbReference type="SMART" id="SM00357">
    <property type="entry name" value="CSP"/>
    <property type="match status" value="1"/>
</dbReference>
<protein>
    <submittedName>
        <fullName evidence="4">CSD domain-containing protein</fullName>
    </submittedName>
</protein>
<keyword evidence="3" id="KW-1185">Reference proteome</keyword>
<feature type="compositionally biased region" description="Low complexity" evidence="1">
    <location>
        <begin position="228"/>
        <end position="240"/>
    </location>
</feature>
<dbReference type="GO" id="GO:0003676">
    <property type="term" value="F:nucleic acid binding"/>
    <property type="evidence" value="ECO:0007669"/>
    <property type="project" value="InterPro"/>
</dbReference>
<dbReference type="InterPro" id="IPR050181">
    <property type="entry name" value="Cold_shock_domain"/>
</dbReference>
<feature type="region of interest" description="Disordered" evidence="1">
    <location>
        <begin position="197"/>
        <end position="346"/>
    </location>
</feature>
<dbReference type="InterPro" id="IPR012340">
    <property type="entry name" value="NA-bd_OB-fold"/>
</dbReference>
<feature type="compositionally biased region" description="Basic residues" evidence="1">
    <location>
        <begin position="322"/>
        <end position="334"/>
    </location>
</feature>
<dbReference type="PROSITE" id="PS51857">
    <property type="entry name" value="CSD_2"/>
    <property type="match status" value="1"/>
</dbReference>
<dbReference type="InterPro" id="IPR011129">
    <property type="entry name" value="CSD"/>
</dbReference>
<accession>A0A915DD31</accession>
<feature type="domain" description="CSD" evidence="2">
    <location>
        <begin position="137"/>
        <end position="206"/>
    </location>
</feature>